<dbReference type="InterPro" id="IPR036237">
    <property type="entry name" value="Xyl_isomerase-like_sf"/>
</dbReference>
<proteinExistence type="inferred from homology"/>
<dbReference type="HAMAP" id="MF_00697">
    <property type="entry name" value="UPF0276"/>
    <property type="match status" value="1"/>
</dbReference>
<keyword evidence="3" id="KW-1185">Reference proteome</keyword>
<evidence type="ECO:0000313" key="2">
    <source>
        <dbReference type="EMBL" id="MDA4847131.1"/>
    </source>
</evidence>
<reference evidence="2" key="1">
    <citation type="submission" date="2022-11" db="EMBL/GenBank/DDBJ databases">
        <title>Hoeflea poritis sp. nov., isolated from scleractinian coral Porites lutea.</title>
        <authorList>
            <person name="Zhang G."/>
            <person name="Wei Q."/>
            <person name="Cai L."/>
        </authorList>
    </citation>
    <scope>NUCLEOTIDE SEQUENCE</scope>
    <source>
        <strain evidence="2">E7-10</strain>
    </source>
</reference>
<accession>A0ABT4VQZ1</accession>
<dbReference type="Gene3D" id="3.20.20.150">
    <property type="entry name" value="Divalent-metal-dependent TIM barrel enzymes"/>
    <property type="match status" value="1"/>
</dbReference>
<dbReference type="NCBIfam" id="NF003818">
    <property type="entry name" value="PRK05409.1"/>
    <property type="match status" value="1"/>
</dbReference>
<dbReference type="InterPro" id="IPR007801">
    <property type="entry name" value="MbnB/TglH/ChrH"/>
</dbReference>
<comment type="similarity">
    <text evidence="1">Belongs to the UPF0276 family.</text>
</comment>
<dbReference type="Proteomes" id="UP001148313">
    <property type="component" value="Unassembled WGS sequence"/>
</dbReference>
<dbReference type="PANTHER" id="PTHR42194">
    <property type="entry name" value="UPF0276 PROTEIN HI_1600"/>
    <property type="match status" value="1"/>
</dbReference>
<name>A0ABT4VQZ1_9HYPH</name>
<gene>
    <name evidence="2" type="ORF">OOZ53_17355</name>
</gene>
<dbReference type="PANTHER" id="PTHR42194:SF1">
    <property type="entry name" value="UPF0276 PROTEIN HI_1600"/>
    <property type="match status" value="1"/>
</dbReference>
<dbReference type="RefSeq" id="WP_271090938.1">
    <property type="nucleotide sequence ID" value="NZ_JAPJZH010000011.1"/>
</dbReference>
<dbReference type="EMBL" id="JAPJZH010000011">
    <property type="protein sequence ID" value="MDA4847131.1"/>
    <property type="molecule type" value="Genomic_DNA"/>
</dbReference>
<dbReference type="SUPFAM" id="SSF51658">
    <property type="entry name" value="Xylose isomerase-like"/>
    <property type="match status" value="1"/>
</dbReference>
<comment type="caution">
    <text evidence="2">The sequence shown here is derived from an EMBL/GenBank/DDBJ whole genome shotgun (WGS) entry which is preliminary data.</text>
</comment>
<protein>
    <recommendedName>
        <fullName evidence="1">UPF0276 protein OOZ53_17355</fullName>
    </recommendedName>
</protein>
<sequence>MTDIPAWKDGDTDASFTDRTIPARAGAGLKPSHVDRILQDDYRIGFLEVHAENYMGDGGAPHRALTAIRQNFPLSVHGVGLSIGSEKGLDDEHITRLKRVVDRYEPGLVSEHLAWSTHDLSYYNDLLPVPYDRKTLDRVCSHIDRVQEALGRKILLENPSTYVQFEQSSMSETEFISEIARRTGCGLLLDINNVFVSATNQKYRPLTYLSEFPLEKVEEIHLAGHATDIDDEGDALLIDAHDRPVDDEVWKLYDIVIGQMGPVPTLVEWDNDVPEWPILRREAMRADEILERRAANYLLGSRHAAAG</sequence>
<dbReference type="Pfam" id="PF05114">
    <property type="entry name" value="MbnB_TglH_ChrH"/>
    <property type="match status" value="1"/>
</dbReference>
<evidence type="ECO:0000313" key="3">
    <source>
        <dbReference type="Proteomes" id="UP001148313"/>
    </source>
</evidence>
<evidence type="ECO:0000256" key="1">
    <source>
        <dbReference type="HAMAP-Rule" id="MF_00697"/>
    </source>
</evidence>
<organism evidence="2 3">
    <name type="scientific">Hoeflea poritis</name>
    <dbReference type="NCBI Taxonomy" id="2993659"/>
    <lineage>
        <taxon>Bacteria</taxon>
        <taxon>Pseudomonadati</taxon>
        <taxon>Pseudomonadota</taxon>
        <taxon>Alphaproteobacteria</taxon>
        <taxon>Hyphomicrobiales</taxon>
        <taxon>Rhizobiaceae</taxon>
        <taxon>Hoeflea</taxon>
    </lineage>
</organism>